<sequence length="66" mass="7090">MPSITGISGLNFTLYEGNETQIADATIEADIGAGNVPGFRGLCYIVFDTFPLALFGNRIPNFSFDV</sequence>
<gene>
    <name evidence="1" type="ORF">S01H4_41057</name>
</gene>
<dbReference type="AlphaFoldDB" id="X1BK13"/>
<reference evidence="1" key="1">
    <citation type="journal article" date="2014" name="Front. Microbiol.">
        <title>High frequency of phylogenetically diverse reductive dehalogenase-homologous genes in deep subseafloor sedimentary metagenomes.</title>
        <authorList>
            <person name="Kawai M."/>
            <person name="Futagami T."/>
            <person name="Toyoda A."/>
            <person name="Takaki Y."/>
            <person name="Nishi S."/>
            <person name="Hori S."/>
            <person name="Arai W."/>
            <person name="Tsubouchi T."/>
            <person name="Morono Y."/>
            <person name="Uchiyama I."/>
            <person name="Ito T."/>
            <person name="Fujiyama A."/>
            <person name="Inagaki F."/>
            <person name="Takami H."/>
        </authorList>
    </citation>
    <scope>NUCLEOTIDE SEQUENCE</scope>
    <source>
        <strain evidence="1">Expedition CK06-06</strain>
    </source>
</reference>
<name>X1BK13_9ZZZZ</name>
<comment type="caution">
    <text evidence="1">The sequence shown here is derived from an EMBL/GenBank/DDBJ whole genome shotgun (WGS) entry which is preliminary data.</text>
</comment>
<evidence type="ECO:0000313" key="1">
    <source>
        <dbReference type="EMBL" id="GAG96254.1"/>
    </source>
</evidence>
<feature type="non-terminal residue" evidence="1">
    <location>
        <position position="66"/>
    </location>
</feature>
<protein>
    <submittedName>
        <fullName evidence="1">Uncharacterized protein</fullName>
    </submittedName>
</protein>
<proteinExistence type="predicted"/>
<accession>X1BK13</accession>
<dbReference type="EMBL" id="BART01022429">
    <property type="protein sequence ID" value="GAG96254.1"/>
    <property type="molecule type" value="Genomic_DNA"/>
</dbReference>
<organism evidence="1">
    <name type="scientific">marine sediment metagenome</name>
    <dbReference type="NCBI Taxonomy" id="412755"/>
    <lineage>
        <taxon>unclassified sequences</taxon>
        <taxon>metagenomes</taxon>
        <taxon>ecological metagenomes</taxon>
    </lineage>
</organism>